<comment type="caution">
    <text evidence="3">The sequence shown here is derived from an EMBL/GenBank/DDBJ whole genome shotgun (WGS) entry which is preliminary data.</text>
</comment>
<proteinExistence type="predicted"/>
<name>A0A1Y2C6J4_9FUNG</name>
<sequence>MTEIETNNLKDINGPVPNFNSKKCLFIGTNVCIKSDEKPSCVSSLNVCSASEQSKKNNDKNYNLVLIISVIGLILAILFFLKMIKKNKNKSEYNDENDSQTTSVESNISDDNHNRSSSNENGNMNMNTYNENDQMINANQYSNQSLNQVYNENSQMNAYQYNNQSLNQVYMNNYQYDNRSNVVNNSGNYNTSGMTSPIQTNLNTLNSTSNNGYSQALSNNGVTNFRSPILGMNNMVSSTNAIPQVNLYSNTPSIQSNNGNENNINQLHGKFSGIQNVQNNVYNNKVTNEEPPPYIESEEKQKAPLFEKSKKLSSK</sequence>
<dbReference type="EMBL" id="MCOG01000119">
    <property type="protein sequence ID" value="ORY42662.1"/>
    <property type="molecule type" value="Genomic_DNA"/>
</dbReference>
<feature type="compositionally biased region" description="Basic and acidic residues" evidence="1">
    <location>
        <begin position="297"/>
        <end position="315"/>
    </location>
</feature>
<evidence type="ECO:0000256" key="1">
    <source>
        <dbReference type="SAM" id="MobiDB-lite"/>
    </source>
</evidence>
<accession>A0A1Y2C6J4</accession>
<feature type="transmembrane region" description="Helical" evidence="2">
    <location>
        <begin position="62"/>
        <end position="81"/>
    </location>
</feature>
<evidence type="ECO:0000313" key="4">
    <source>
        <dbReference type="Proteomes" id="UP000193920"/>
    </source>
</evidence>
<organism evidence="3 4">
    <name type="scientific">Neocallimastix californiae</name>
    <dbReference type="NCBI Taxonomy" id="1754190"/>
    <lineage>
        <taxon>Eukaryota</taxon>
        <taxon>Fungi</taxon>
        <taxon>Fungi incertae sedis</taxon>
        <taxon>Chytridiomycota</taxon>
        <taxon>Chytridiomycota incertae sedis</taxon>
        <taxon>Neocallimastigomycetes</taxon>
        <taxon>Neocallimastigales</taxon>
        <taxon>Neocallimastigaceae</taxon>
        <taxon>Neocallimastix</taxon>
    </lineage>
</organism>
<feature type="region of interest" description="Disordered" evidence="1">
    <location>
        <begin position="284"/>
        <end position="315"/>
    </location>
</feature>
<reference evidence="3 4" key="1">
    <citation type="submission" date="2016-08" db="EMBL/GenBank/DDBJ databases">
        <title>A Parts List for Fungal Cellulosomes Revealed by Comparative Genomics.</title>
        <authorList>
            <consortium name="DOE Joint Genome Institute"/>
            <person name="Haitjema C.H."/>
            <person name="Gilmore S.P."/>
            <person name="Henske J.K."/>
            <person name="Solomon K.V."/>
            <person name="De Groot R."/>
            <person name="Kuo A."/>
            <person name="Mondo S.J."/>
            <person name="Salamov A.A."/>
            <person name="Labutti K."/>
            <person name="Zhao Z."/>
            <person name="Chiniquy J."/>
            <person name="Barry K."/>
            <person name="Brewer H.M."/>
            <person name="Purvine S.O."/>
            <person name="Wright A.T."/>
            <person name="Boxma B."/>
            <person name="Van Alen T."/>
            <person name="Hackstein J.H."/>
            <person name="Baker S.E."/>
            <person name="Grigoriev I.V."/>
            <person name="O'Malley M.A."/>
        </authorList>
    </citation>
    <scope>NUCLEOTIDE SEQUENCE [LARGE SCALE GENOMIC DNA]</scope>
    <source>
        <strain evidence="3 4">G1</strain>
    </source>
</reference>
<feature type="compositionally biased region" description="Low complexity" evidence="1">
    <location>
        <begin position="115"/>
        <end position="130"/>
    </location>
</feature>
<keyword evidence="2" id="KW-0472">Membrane</keyword>
<dbReference type="Proteomes" id="UP000193920">
    <property type="component" value="Unassembled WGS sequence"/>
</dbReference>
<dbReference type="AlphaFoldDB" id="A0A1Y2C6J4"/>
<gene>
    <name evidence="3" type="ORF">LY90DRAFT_509930</name>
</gene>
<dbReference type="OrthoDB" id="676979at2759"/>
<keyword evidence="2" id="KW-0812">Transmembrane</keyword>
<evidence type="ECO:0000313" key="3">
    <source>
        <dbReference type="EMBL" id="ORY42662.1"/>
    </source>
</evidence>
<feature type="region of interest" description="Disordered" evidence="1">
    <location>
        <begin position="91"/>
        <end position="130"/>
    </location>
</feature>
<evidence type="ECO:0000256" key="2">
    <source>
        <dbReference type="SAM" id="Phobius"/>
    </source>
</evidence>
<keyword evidence="2" id="KW-1133">Transmembrane helix</keyword>
<protein>
    <submittedName>
        <fullName evidence="3">Uncharacterized protein</fullName>
    </submittedName>
</protein>
<keyword evidence="4" id="KW-1185">Reference proteome</keyword>
<feature type="compositionally biased region" description="Polar residues" evidence="1">
    <location>
        <begin position="99"/>
        <end position="109"/>
    </location>
</feature>